<organism evidence="1 2">
    <name type="scientific">Kangiella marina</name>
    <dbReference type="NCBI Taxonomy" id="1079178"/>
    <lineage>
        <taxon>Bacteria</taxon>
        <taxon>Pseudomonadati</taxon>
        <taxon>Pseudomonadota</taxon>
        <taxon>Gammaproteobacteria</taxon>
        <taxon>Kangiellales</taxon>
        <taxon>Kangiellaceae</taxon>
        <taxon>Kangiella</taxon>
    </lineage>
</organism>
<dbReference type="Proteomes" id="UP001501011">
    <property type="component" value="Unassembled WGS sequence"/>
</dbReference>
<sequence length="198" mass="22231">MLKKVLGVMIGLALLIWVLSSKEVVLGDGVFAPQAPEQVMIEQPIEFNYKGFKVKPLAEFSITAKVILREDYRFDDGAAISPTDLALGWGRMSDEAVLQHINFSQSGRWYRYRYQTAPIPQKEIETHSANMHMIPAQSWIKDDLDAVKPGQIVTIKGQLVEVHGENGWKWRSSLKRDDTGGGACELVYVESIKIVRDG</sequence>
<evidence type="ECO:0000313" key="1">
    <source>
        <dbReference type="EMBL" id="GAA4360232.1"/>
    </source>
</evidence>
<protein>
    <recommendedName>
        <fullName evidence="3">DUF5666 domain-containing protein</fullName>
    </recommendedName>
</protein>
<evidence type="ECO:0000313" key="2">
    <source>
        <dbReference type="Proteomes" id="UP001501011"/>
    </source>
</evidence>
<comment type="caution">
    <text evidence="1">The sequence shown here is derived from an EMBL/GenBank/DDBJ whole genome shotgun (WGS) entry which is preliminary data.</text>
</comment>
<proteinExistence type="predicted"/>
<gene>
    <name evidence="1" type="ORF">GCM10023151_11960</name>
</gene>
<reference evidence="2" key="1">
    <citation type="journal article" date="2019" name="Int. J. Syst. Evol. Microbiol.">
        <title>The Global Catalogue of Microorganisms (GCM) 10K type strain sequencing project: providing services to taxonomists for standard genome sequencing and annotation.</title>
        <authorList>
            <consortium name="The Broad Institute Genomics Platform"/>
            <consortium name="The Broad Institute Genome Sequencing Center for Infectious Disease"/>
            <person name="Wu L."/>
            <person name="Ma J."/>
        </authorList>
    </citation>
    <scope>NUCLEOTIDE SEQUENCE [LARGE SCALE GENOMIC DNA]</scope>
    <source>
        <strain evidence="2">JCM 17728</strain>
    </source>
</reference>
<dbReference type="EMBL" id="BAABFV010000001">
    <property type="protein sequence ID" value="GAA4360232.1"/>
    <property type="molecule type" value="Genomic_DNA"/>
</dbReference>
<accession>A0ABP8IJA1</accession>
<keyword evidence="2" id="KW-1185">Reference proteome</keyword>
<evidence type="ECO:0008006" key="3">
    <source>
        <dbReference type="Google" id="ProtNLM"/>
    </source>
</evidence>
<dbReference type="RefSeq" id="WP_345292294.1">
    <property type="nucleotide sequence ID" value="NZ_BAABFV010000001.1"/>
</dbReference>
<name>A0ABP8IJA1_9GAMM</name>